<dbReference type="Gene3D" id="3.30.420.40">
    <property type="match status" value="1"/>
</dbReference>
<reference evidence="2" key="1">
    <citation type="submission" date="2021-03" db="EMBL/GenBank/DDBJ databases">
        <title>Evolutionary innovations through gain and loss of genes in the ectomycorrhizal Boletales.</title>
        <authorList>
            <person name="Wu G."/>
            <person name="Miyauchi S."/>
            <person name="Morin E."/>
            <person name="Yang Z.-L."/>
            <person name="Xu J."/>
            <person name="Martin F.M."/>
        </authorList>
    </citation>
    <scope>NUCLEOTIDE SEQUENCE</scope>
    <source>
        <strain evidence="2">BR01</strain>
    </source>
</reference>
<protein>
    <submittedName>
        <fullName evidence="2">Uncharacterized protein</fullName>
    </submittedName>
</protein>
<name>A0A8I2Z1A6_9AGAM</name>
<dbReference type="EMBL" id="JAGFBS010000001">
    <property type="protein sequence ID" value="KAG6381642.1"/>
    <property type="molecule type" value="Genomic_DNA"/>
</dbReference>
<feature type="region of interest" description="Disordered" evidence="1">
    <location>
        <begin position="1"/>
        <end position="37"/>
    </location>
</feature>
<dbReference type="OrthoDB" id="1728974at2759"/>
<feature type="compositionally biased region" description="Polar residues" evidence="1">
    <location>
        <begin position="23"/>
        <end position="37"/>
    </location>
</feature>
<dbReference type="AlphaFoldDB" id="A0A8I2Z1A6"/>
<evidence type="ECO:0000256" key="1">
    <source>
        <dbReference type="SAM" id="MobiDB-lite"/>
    </source>
</evidence>
<sequence>MVRSPSRLASTSPRRTHLRCRAQVSSHDSSSHTVRHSNTALSIAPTALTNILGRSCSTCQNAPISKECAVLEAAIGGPQKLANLTGSRAYEPQI</sequence>
<evidence type="ECO:0000313" key="3">
    <source>
        <dbReference type="Proteomes" id="UP000683000"/>
    </source>
</evidence>
<organism evidence="2 3">
    <name type="scientific">Boletus reticuloceps</name>
    <dbReference type="NCBI Taxonomy" id="495285"/>
    <lineage>
        <taxon>Eukaryota</taxon>
        <taxon>Fungi</taxon>
        <taxon>Dikarya</taxon>
        <taxon>Basidiomycota</taxon>
        <taxon>Agaricomycotina</taxon>
        <taxon>Agaricomycetes</taxon>
        <taxon>Agaricomycetidae</taxon>
        <taxon>Boletales</taxon>
        <taxon>Boletineae</taxon>
        <taxon>Boletaceae</taxon>
        <taxon>Boletoideae</taxon>
        <taxon>Boletus</taxon>
    </lineage>
</organism>
<gene>
    <name evidence="2" type="ORF">JVT61DRAFT_241</name>
</gene>
<proteinExistence type="predicted"/>
<accession>A0A8I2Z1A6</accession>
<keyword evidence="3" id="KW-1185">Reference proteome</keyword>
<comment type="caution">
    <text evidence="2">The sequence shown here is derived from an EMBL/GenBank/DDBJ whole genome shotgun (WGS) entry which is preliminary data.</text>
</comment>
<evidence type="ECO:0000313" key="2">
    <source>
        <dbReference type="EMBL" id="KAG6381642.1"/>
    </source>
</evidence>
<dbReference type="Proteomes" id="UP000683000">
    <property type="component" value="Unassembled WGS sequence"/>
</dbReference>